<dbReference type="EMBL" id="PZQS01000011">
    <property type="protein sequence ID" value="PVD21521.1"/>
    <property type="molecule type" value="Genomic_DNA"/>
</dbReference>
<comment type="caution">
    <text evidence="4">The sequence shown here is derived from an EMBL/GenBank/DDBJ whole genome shotgun (WGS) entry which is preliminary data.</text>
</comment>
<dbReference type="Gene3D" id="1.10.750.20">
    <property type="entry name" value="SOCS box"/>
    <property type="match status" value="1"/>
</dbReference>
<dbReference type="SMART" id="SM00248">
    <property type="entry name" value="ANK"/>
    <property type="match status" value="4"/>
</dbReference>
<dbReference type="OMA" id="KMALCHE"/>
<name>A0A2T7NK35_POMCA</name>
<dbReference type="SUPFAM" id="SSF48403">
    <property type="entry name" value="Ankyrin repeat"/>
    <property type="match status" value="1"/>
</dbReference>
<dbReference type="SMART" id="SM00969">
    <property type="entry name" value="SOCS_box"/>
    <property type="match status" value="1"/>
</dbReference>
<dbReference type="InterPro" id="IPR036036">
    <property type="entry name" value="SOCS_box-like_dom_sf"/>
</dbReference>
<protein>
    <recommendedName>
        <fullName evidence="3">SOCS box domain-containing protein</fullName>
    </recommendedName>
</protein>
<dbReference type="STRING" id="400727.A0A2T7NK35"/>
<accession>A0A2T7NK35</accession>
<feature type="domain" description="SOCS box" evidence="3">
    <location>
        <begin position="310"/>
        <end position="366"/>
    </location>
</feature>
<keyword evidence="1" id="KW-0677">Repeat</keyword>
<dbReference type="Proteomes" id="UP000245119">
    <property type="component" value="Linkage Group LG11"/>
</dbReference>
<evidence type="ECO:0000259" key="3">
    <source>
        <dbReference type="PROSITE" id="PS50225"/>
    </source>
</evidence>
<dbReference type="InterPro" id="IPR001496">
    <property type="entry name" value="SOCS_box"/>
</dbReference>
<dbReference type="Pfam" id="PF12796">
    <property type="entry name" value="Ank_2"/>
    <property type="match status" value="1"/>
</dbReference>
<keyword evidence="2" id="KW-0040">ANK repeat</keyword>
<dbReference type="PROSITE" id="PS50225">
    <property type="entry name" value="SOCS"/>
    <property type="match status" value="1"/>
</dbReference>
<dbReference type="Pfam" id="PF00023">
    <property type="entry name" value="Ank"/>
    <property type="match status" value="1"/>
</dbReference>
<dbReference type="OrthoDB" id="445896at2759"/>
<dbReference type="Pfam" id="PF07525">
    <property type="entry name" value="SOCS_box"/>
    <property type="match status" value="1"/>
</dbReference>
<dbReference type="InterPro" id="IPR002110">
    <property type="entry name" value="Ankyrin_rpt"/>
</dbReference>
<keyword evidence="5" id="KW-1185">Reference proteome</keyword>
<sequence length="366" mass="40343">MVSLRELREEIEEGLRERKDAHWHLNRRQQDFIAAITLRNINKVRQLLENGINPNFRDGSGNFPVHIVCDLPFTGEDTITPALLELLLFMGADLQAQDRFGRVPLHLAVAKSPALVTTLLDKGCSINAQDNGGATALMAACGSNCGSCTADVVEILIGHGCNVHIQDKEGNTALHYICKNASLSTQTRDRVVWSLLHAGASATTCRHDGRMPLCLELDSLFRMAPQRLASASLTLVRTLLCAGANIHPRSRLQKQWARQTAVVANPQALCKVLCLAAPVLAPHQVRFLYQVWVSAVGLITPDDFVIDSAQLEIQLQLQSLSCTVPSLRCLCRHSIRAYLRGKMVCRVPLLPLPTALQEFLLSLDER</sequence>
<organism evidence="4 5">
    <name type="scientific">Pomacea canaliculata</name>
    <name type="common">Golden apple snail</name>
    <dbReference type="NCBI Taxonomy" id="400727"/>
    <lineage>
        <taxon>Eukaryota</taxon>
        <taxon>Metazoa</taxon>
        <taxon>Spiralia</taxon>
        <taxon>Lophotrochozoa</taxon>
        <taxon>Mollusca</taxon>
        <taxon>Gastropoda</taxon>
        <taxon>Caenogastropoda</taxon>
        <taxon>Architaenioglossa</taxon>
        <taxon>Ampullarioidea</taxon>
        <taxon>Ampullariidae</taxon>
        <taxon>Pomacea</taxon>
    </lineage>
</organism>
<dbReference type="SUPFAM" id="SSF158235">
    <property type="entry name" value="SOCS box-like"/>
    <property type="match status" value="1"/>
</dbReference>
<evidence type="ECO:0000256" key="1">
    <source>
        <dbReference type="ARBA" id="ARBA00022737"/>
    </source>
</evidence>
<dbReference type="GO" id="GO:0035556">
    <property type="term" value="P:intracellular signal transduction"/>
    <property type="evidence" value="ECO:0007669"/>
    <property type="project" value="InterPro"/>
</dbReference>
<dbReference type="InterPro" id="IPR036770">
    <property type="entry name" value="Ankyrin_rpt-contain_sf"/>
</dbReference>
<proteinExistence type="predicted"/>
<evidence type="ECO:0000313" key="4">
    <source>
        <dbReference type="EMBL" id="PVD21521.1"/>
    </source>
</evidence>
<dbReference type="PANTHER" id="PTHR24178">
    <property type="entry name" value="MOLTING PROTEIN MLT-4"/>
    <property type="match status" value="1"/>
</dbReference>
<dbReference type="CDD" id="cd03587">
    <property type="entry name" value="SOCS"/>
    <property type="match status" value="1"/>
</dbReference>
<evidence type="ECO:0000313" key="5">
    <source>
        <dbReference type="Proteomes" id="UP000245119"/>
    </source>
</evidence>
<gene>
    <name evidence="4" type="ORF">C0Q70_17319</name>
</gene>
<dbReference type="Gene3D" id="1.25.40.20">
    <property type="entry name" value="Ankyrin repeat-containing domain"/>
    <property type="match status" value="2"/>
</dbReference>
<evidence type="ECO:0000256" key="2">
    <source>
        <dbReference type="ARBA" id="ARBA00023043"/>
    </source>
</evidence>
<reference evidence="4 5" key="1">
    <citation type="submission" date="2018-04" db="EMBL/GenBank/DDBJ databases">
        <title>The genome of golden apple snail Pomacea canaliculata provides insight into stress tolerance and invasive adaptation.</title>
        <authorList>
            <person name="Liu C."/>
            <person name="Liu B."/>
            <person name="Ren Y."/>
            <person name="Zhang Y."/>
            <person name="Wang H."/>
            <person name="Li S."/>
            <person name="Jiang F."/>
            <person name="Yin L."/>
            <person name="Zhang G."/>
            <person name="Qian W."/>
            <person name="Fan W."/>
        </authorList>
    </citation>
    <scope>NUCLEOTIDE SEQUENCE [LARGE SCALE GENOMIC DNA]</scope>
    <source>
        <strain evidence="4">SZHN2017</strain>
        <tissue evidence="4">Muscle</tissue>
    </source>
</reference>
<dbReference type="AlphaFoldDB" id="A0A2T7NK35"/>